<evidence type="ECO:0000313" key="1">
    <source>
        <dbReference type="EMBL" id="EGZ44480.1"/>
    </source>
</evidence>
<dbReference type="HOGENOM" id="CLU_3219140_0_0_4"/>
<gene>
    <name evidence="1" type="ORF">HMPREF9370_2193</name>
</gene>
<dbReference type="Proteomes" id="UP000005336">
    <property type="component" value="Unassembled WGS sequence"/>
</dbReference>
<organism evidence="1 2">
    <name type="scientific">Neisseria wadsworthii 9715</name>
    <dbReference type="NCBI Taxonomy" id="1030841"/>
    <lineage>
        <taxon>Bacteria</taxon>
        <taxon>Pseudomonadati</taxon>
        <taxon>Pseudomonadota</taxon>
        <taxon>Betaproteobacteria</taxon>
        <taxon>Neisseriales</taxon>
        <taxon>Neisseriaceae</taxon>
        <taxon>Neisseria</taxon>
    </lineage>
</organism>
<sequence length="44" mass="5195">MPVFKQPSSIQTIQIFIYPNSQYRTKNSVAMKLNFSYNMVKYST</sequence>
<protein>
    <submittedName>
        <fullName evidence="1">Uncharacterized protein</fullName>
    </submittedName>
</protein>
<reference evidence="1 2" key="1">
    <citation type="submission" date="2011-06" db="EMBL/GenBank/DDBJ databases">
        <authorList>
            <person name="Muzny D."/>
            <person name="Qin X."/>
            <person name="Deng J."/>
            <person name="Jiang H."/>
            <person name="Liu Y."/>
            <person name="Qu J."/>
            <person name="Song X.-Z."/>
            <person name="Zhang L."/>
            <person name="Thornton R."/>
            <person name="Coyle M."/>
            <person name="Francisco L."/>
            <person name="Jackson L."/>
            <person name="Javaid M."/>
            <person name="Korchina V."/>
            <person name="Kovar C."/>
            <person name="Mata R."/>
            <person name="Mathew T."/>
            <person name="Ngo R."/>
            <person name="Nguyen L."/>
            <person name="Nguyen N."/>
            <person name="Okwuonu G."/>
            <person name="Ongeri F."/>
            <person name="Pham C."/>
            <person name="Simmons D."/>
            <person name="Wilczek-Boney K."/>
            <person name="Hale W."/>
            <person name="Jakkamsetti A."/>
            <person name="Pham P."/>
            <person name="Ruth R."/>
            <person name="San Lucas F."/>
            <person name="Warren J."/>
            <person name="Zhang J."/>
            <person name="Zhao Z."/>
            <person name="Zhou C."/>
            <person name="Zhu D."/>
            <person name="Lee S."/>
            <person name="Bess C."/>
            <person name="Blankenburg K."/>
            <person name="Forbes L."/>
            <person name="Fu Q."/>
            <person name="Gubbala S."/>
            <person name="Hirani K."/>
            <person name="Jayaseelan J.C."/>
            <person name="Lara F."/>
            <person name="Munidasa M."/>
            <person name="Palculict T."/>
            <person name="Patil S."/>
            <person name="Pu L.-L."/>
            <person name="Saada N."/>
            <person name="Tang L."/>
            <person name="Weissenberger G."/>
            <person name="Zhu Y."/>
            <person name="Hemphill L."/>
            <person name="Shang Y."/>
            <person name="Youmans B."/>
            <person name="Ayvaz T."/>
            <person name="Ross M."/>
            <person name="Santibanez J."/>
            <person name="Aqrawi P."/>
            <person name="Gross S."/>
            <person name="Joshi V."/>
            <person name="Fowler G."/>
            <person name="Nazareth L."/>
            <person name="Reid J."/>
            <person name="Worley K."/>
            <person name="Petrosino J."/>
            <person name="Highlander S."/>
            <person name="Gibbs R."/>
        </authorList>
    </citation>
    <scope>NUCLEOTIDE SEQUENCE [LARGE SCALE GENOMIC DNA]</scope>
    <source>
        <strain evidence="1 2">9715</strain>
    </source>
</reference>
<dbReference type="AlphaFoldDB" id="G4CSY3"/>
<keyword evidence="2" id="KW-1185">Reference proteome</keyword>
<proteinExistence type="predicted"/>
<name>G4CSY3_9NEIS</name>
<evidence type="ECO:0000313" key="2">
    <source>
        <dbReference type="Proteomes" id="UP000005336"/>
    </source>
</evidence>
<comment type="caution">
    <text evidence="1">The sequence shown here is derived from an EMBL/GenBank/DDBJ whole genome shotgun (WGS) entry which is preliminary data.</text>
</comment>
<dbReference type="EMBL" id="AGAZ01000073">
    <property type="protein sequence ID" value="EGZ44480.1"/>
    <property type="molecule type" value="Genomic_DNA"/>
</dbReference>
<accession>G4CSY3</accession>